<dbReference type="Pfam" id="PF08700">
    <property type="entry name" value="VPS51_Exo84_N"/>
    <property type="match status" value="1"/>
</dbReference>
<evidence type="ECO:0000256" key="3">
    <source>
        <dbReference type="ARBA" id="ARBA00004624"/>
    </source>
</evidence>
<dbReference type="GO" id="GO:0030426">
    <property type="term" value="C:growth cone"/>
    <property type="evidence" value="ECO:0007669"/>
    <property type="project" value="UniProtKB-SubCell"/>
</dbReference>
<keyword evidence="11" id="KW-1185">Reference proteome</keyword>
<accession>A0A815S9H2</accession>
<dbReference type="Gene3D" id="1.20.58.1210">
    <property type="entry name" value="Exo84p, N-terminal helical domain"/>
    <property type="match status" value="1"/>
</dbReference>
<evidence type="ECO:0000256" key="1">
    <source>
        <dbReference type="ARBA" id="ARBA00002660"/>
    </source>
</evidence>
<dbReference type="AlphaFoldDB" id="A0A815S9H2"/>
<reference evidence="10" key="1">
    <citation type="submission" date="2021-02" db="EMBL/GenBank/DDBJ databases">
        <authorList>
            <person name="Nowell W R."/>
        </authorList>
    </citation>
    <scope>NUCLEOTIDE SEQUENCE</scope>
</reference>
<dbReference type="InterPro" id="IPR011993">
    <property type="entry name" value="PH-like_dom_sf"/>
</dbReference>
<evidence type="ECO:0000256" key="4">
    <source>
        <dbReference type="ARBA" id="ARBA00007210"/>
    </source>
</evidence>
<dbReference type="Proteomes" id="UP000663870">
    <property type="component" value="Unassembled WGS sequence"/>
</dbReference>
<dbReference type="InterPro" id="IPR001849">
    <property type="entry name" value="PH_domain"/>
</dbReference>
<evidence type="ECO:0000313" key="10">
    <source>
        <dbReference type="EMBL" id="CAF1487184.1"/>
    </source>
</evidence>
<dbReference type="SUPFAM" id="SSF74788">
    <property type="entry name" value="Cullin repeat-like"/>
    <property type="match status" value="1"/>
</dbReference>
<dbReference type="InterPro" id="IPR042560">
    <property type="entry name" value="Exo84_C_2"/>
</dbReference>
<comment type="subcellular location">
    <subcellularLocation>
        <location evidence="3">Cell projection</location>
        <location evidence="3">Growth cone</location>
    </subcellularLocation>
    <subcellularLocation>
        <location evidence="2">Cytoplasm</location>
        <location evidence="2">Perinuclear region</location>
    </subcellularLocation>
</comment>
<comment type="function">
    <text evidence="1">Component of the exocyst complex involved in the docking of exocytic vesicles with fusion sites on the plasma membrane.</text>
</comment>
<dbReference type="SUPFAM" id="SSF50729">
    <property type="entry name" value="PH domain-like"/>
    <property type="match status" value="1"/>
</dbReference>
<keyword evidence="8" id="KW-0653">Protein transport</keyword>
<dbReference type="Gene3D" id="1.20.58.1220">
    <property type="entry name" value="Exo84p, C-terminal helical domain"/>
    <property type="match status" value="1"/>
</dbReference>
<keyword evidence="6" id="KW-0813">Transport</keyword>
<evidence type="ECO:0000259" key="9">
    <source>
        <dbReference type="SMART" id="SM00233"/>
    </source>
</evidence>
<proteinExistence type="inferred from homology"/>
<evidence type="ECO:0000256" key="7">
    <source>
        <dbReference type="ARBA" id="ARBA00022483"/>
    </source>
</evidence>
<gene>
    <name evidence="10" type="ORF">JXQ802_LOCUS39646</name>
</gene>
<keyword evidence="7" id="KW-0268">Exocytosis</keyword>
<evidence type="ECO:0000256" key="5">
    <source>
        <dbReference type="ARBA" id="ARBA00017509"/>
    </source>
</evidence>
<dbReference type="PANTHER" id="PTHR21426:SF12">
    <property type="entry name" value="EXOCYST COMPLEX COMPONENT 8"/>
    <property type="match status" value="1"/>
</dbReference>
<evidence type="ECO:0000256" key="2">
    <source>
        <dbReference type="ARBA" id="ARBA00004556"/>
    </source>
</evidence>
<dbReference type="PANTHER" id="PTHR21426">
    <property type="entry name" value="EXOCYST COMPLEX COMPONENT 8"/>
    <property type="match status" value="1"/>
</dbReference>
<sequence>MEFSDADPAFRARFLEPKFEPESFVQSIASKSIGSTDLMNMKRRMHLISSETKTELKQNVYRNHTKFIETAKEVSSLESEVYQLHSLLADEKQLLNTVKELLNVENKTDSNDTSDNDFWETLLHHCQSLGLVASNSERRLIHSGKLLEVKLENISTKNQNKGNTHTKLPASFVTHQCYGLLFTDCFIIAKSSNIRTATAYDVDQVLKLHQTSTGISNDRNTDQHKHIQPSAIQIINVKDDVIRNSFSIKHNLETLTMMCENAQSKKHWLEMFESALYPRQRRGSLLYTDSGFLSSSAAPSSSSSSSASNRSTVQQQQQQQIFEEEFYSEDWITNTQENLIILLAERNFDEALALILRARKYAQEFLVQHSQQAVPFVDEYIKSVRMKEQELCKLIEKEIQNICERGCSTNLLKHYYHHIQTLKQLGHVPKACDLFITIQLSLMKSTLKQTKLEELNVVFVENFANTFFTRLVDSYYEFVQIFKDQRSTFTKFIVWMSTEIEKLITILHNQQYISTKNFNFTMKNIDILLTKANEFSSKLIDVKFMFEEQLEQLLIQIISTQKDVIIDTLRQRHRDEKWIPITLPSHERVEQLYFEFHELGLDSQKFLQPFIAINNDIIQIHLAPSTLQFAKAYLTFSRDLFKIHYSLINQTIVEALVELIKLHLKYYERALQKLQNTNERQLKLFIMKNVEFSINHLFHHVDTLYRPKIGHSVKYFTKVYEKMSKLKDMAAS</sequence>
<dbReference type="GO" id="GO:0048471">
    <property type="term" value="C:perinuclear region of cytoplasm"/>
    <property type="evidence" value="ECO:0007669"/>
    <property type="project" value="UniProtKB-SubCell"/>
</dbReference>
<name>A0A815S9H2_9BILA</name>
<evidence type="ECO:0000256" key="8">
    <source>
        <dbReference type="ARBA" id="ARBA00022927"/>
    </source>
</evidence>
<comment type="similarity">
    <text evidence="4">Belongs to the EXO84 family.</text>
</comment>
<dbReference type="InterPro" id="IPR032403">
    <property type="entry name" value="Exo84_C"/>
</dbReference>
<comment type="caution">
    <text evidence="10">The sequence shown here is derived from an EMBL/GenBank/DDBJ whole genome shotgun (WGS) entry which is preliminary data.</text>
</comment>
<feature type="domain" description="PH" evidence="9">
    <location>
        <begin position="140"/>
        <end position="279"/>
    </location>
</feature>
<evidence type="ECO:0000256" key="6">
    <source>
        <dbReference type="ARBA" id="ARBA00022448"/>
    </source>
</evidence>
<dbReference type="InterPro" id="IPR033961">
    <property type="entry name" value="Exo84"/>
</dbReference>
<dbReference type="Gene3D" id="2.30.29.30">
    <property type="entry name" value="Pleckstrin-homology domain (PH domain)/Phosphotyrosine-binding domain (PTB)"/>
    <property type="match status" value="1"/>
</dbReference>
<dbReference type="GO" id="GO:0000145">
    <property type="term" value="C:exocyst"/>
    <property type="evidence" value="ECO:0007669"/>
    <property type="project" value="InterPro"/>
</dbReference>
<dbReference type="EMBL" id="CAJNOL010002309">
    <property type="protein sequence ID" value="CAF1487184.1"/>
    <property type="molecule type" value="Genomic_DNA"/>
</dbReference>
<dbReference type="Pfam" id="PF16528">
    <property type="entry name" value="Exo84_C"/>
    <property type="match status" value="1"/>
</dbReference>
<dbReference type="InterPro" id="IPR016159">
    <property type="entry name" value="Cullin_repeat-like_dom_sf"/>
</dbReference>
<organism evidence="10 11">
    <name type="scientific">Rotaria sordida</name>
    <dbReference type="NCBI Taxonomy" id="392033"/>
    <lineage>
        <taxon>Eukaryota</taxon>
        <taxon>Metazoa</taxon>
        <taxon>Spiralia</taxon>
        <taxon>Gnathifera</taxon>
        <taxon>Rotifera</taxon>
        <taxon>Eurotatoria</taxon>
        <taxon>Bdelloidea</taxon>
        <taxon>Philodinida</taxon>
        <taxon>Philodinidae</taxon>
        <taxon>Rotaria</taxon>
    </lineage>
</organism>
<protein>
    <recommendedName>
        <fullName evidence="5">Exocyst complex component 8</fullName>
    </recommendedName>
</protein>
<dbReference type="SMART" id="SM00233">
    <property type="entry name" value="PH"/>
    <property type="match status" value="1"/>
</dbReference>
<dbReference type="InterPro" id="IPR042561">
    <property type="entry name" value="Exo84_C_1"/>
</dbReference>
<evidence type="ECO:0000313" key="11">
    <source>
        <dbReference type="Proteomes" id="UP000663870"/>
    </source>
</evidence>
<dbReference type="GO" id="GO:0015031">
    <property type="term" value="P:protein transport"/>
    <property type="evidence" value="ECO:0007669"/>
    <property type="project" value="UniProtKB-KW"/>
</dbReference>
<dbReference type="GO" id="GO:0006887">
    <property type="term" value="P:exocytosis"/>
    <property type="evidence" value="ECO:0007669"/>
    <property type="project" value="UniProtKB-KW"/>
</dbReference>
<dbReference type="GO" id="GO:0006893">
    <property type="term" value="P:Golgi to plasma membrane transport"/>
    <property type="evidence" value="ECO:0007669"/>
    <property type="project" value="TreeGrafter"/>
</dbReference>